<dbReference type="Pfam" id="PF07690">
    <property type="entry name" value="MFS_1"/>
    <property type="match status" value="1"/>
</dbReference>
<dbReference type="OrthoDB" id="413079at2759"/>
<dbReference type="FunFam" id="1.20.1250.20:FF:000286">
    <property type="entry name" value="MFS efflux transporter"/>
    <property type="match status" value="1"/>
</dbReference>
<dbReference type="InterPro" id="IPR011701">
    <property type="entry name" value="MFS"/>
</dbReference>
<feature type="transmembrane region" description="Helical" evidence="8">
    <location>
        <begin position="309"/>
        <end position="328"/>
    </location>
</feature>
<protein>
    <submittedName>
        <fullName evidence="9">MFS general substrate transporter</fullName>
    </submittedName>
</protein>
<feature type="region of interest" description="Disordered" evidence="7">
    <location>
        <begin position="27"/>
        <end position="64"/>
    </location>
</feature>
<evidence type="ECO:0000313" key="10">
    <source>
        <dbReference type="Proteomes" id="UP000757232"/>
    </source>
</evidence>
<sequence length="466" mass="50681">MSDSRPTLSSAGTDQTSSRFSTALPQLAFNDSGNNSATGAEHKLSTEVDVERRSVVPTPDSAVDDKDSIPSCKVGHEKLLKRKRLVQFLVLCWTFIFEGWSDASLGPLLPSIQGFYGVKYSIVSLIFFFLCITIAIGAAGQIIGYSILVPAFPFPVTILAYTLYGFARMMENSQVNAFVVGLNNPSKMGILQTAYGVGALVSPFVATRFATTRLWNFYYLTSLGLNISVVIFILCAFRLKTINELYVSSGVPLPRRIITEDKRNVYRQLSGIRALYFCSLFAFAYIGVEITLGGWTVTYLIDRTGADSSAGYVSSGFFGGLALGRVLLLWVNKKVGEQRVTILYGILAIALEAVIWAVPHFIASAILVSFVGLLMGPMFPILMNQCGSFFPPRLLSGGIGSVVGAGTLGGALVPFVTGTLADRFGVTSMQPLVLAMMIFMILMWVLVVYDNHRSSRTQTALPSVRF</sequence>
<reference evidence="9" key="1">
    <citation type="submission" date="2016-06" db="EMBL/GenBank/DDBJ databases">
        <title>Draft Genome sequence of the fungus Inonotus baumii.</title>
        <authorList>
            <person name="Zhu H."/>
            <person name="Lin W."/>
        </authorList>
    </citation>
    <scope>NUCLEOTIDE SEQUENCE</scope>
    <source>
        <strain evidence="9">821</strain>
    </source>
</reference>
<evidence type="ECO:0000256" key="4">
    <source>
        <dbReference type="ARBA" id="ARBA00022692"/>
    </source>
</evidence>
<feature type="transmembrane region" description="Helical" evidence="8">
    <location>
        <begin position="394"/>
        <end position="417"/>
    </location>
</feature>
<feature type="transmembrane region" description="Helical" evidence="8">
    <location>
        <begin position="147"/>
        <end position="167"/>
    </location>
</feature>
<feature type="transmembrane region" description="Helical" evidence="8">
    <location>
        <begin position="274"/>
        <end position="297"/>
    </location>
</feature>
<evidence type="ECO:0000256" key="3">
    <source>
        <dbReference type="ARBA" id="ARBA00022448"/>
    </source>
</evidence>
<dbReference type="InterPro" id="IPR051788">
    <property type="entry name" value="MFS_Transporter"/>
</dbReference>
<comment type="subcellular location">
    <subcellularLocation>
        <location evidence="1">Endomembrane system</location>
        <topology evidence="1">Multi-pass membrane protein</topology>
    </subcellularLocation>
</comment>
<evidence type="ECO:0000256" key="8">
    <source>
        <dbReference type="SAM" id="Phobius"/>
    </source>
</evidence>
<dbReference type="Proteomes" id="UP000757232">
    <property type="component" value="Unassembled WGS sequence"/>
</dbReference>
<dbReference type="GO" id="GO:0012505">
    <property type="term" value="C:endomembrane system"/>
    <property type="evidence" value="ECO:0007669"/>
    <property type="project" value="UniProtKB-SubCell"/>
</dbReference>
<keyword evidence="10" id="KW-1185">Reference proteome</keyword>
<keyword evidence="3" id="KW-0813">Transport</keyword>
<gene>
    <name evidence="9" type="ORF">A7U60_g3466</name>
</gene>
<accession>A0A9Q5I0N1</accession>
<proteinExistence type="inferred from homology"/>
<feature type="compositionally biased region" description="Polar residues" evidence="7">
    <location>
        <begin position="27"/>
        <end position="38"/>
    </location>
</feature>
<name>A0A9Q5I0N1_SANBA</name>
<dbReference type="InterPro" id="IPR036259">
    <property type="entry name" value="MFS_trans_sf"/>
</dbReference>
<keyword evidence="5 8" id="KW-1133">Transmembrane helix</keyword>
<feature type="transmembrane region" description="Helical" evidence="8">
    <location>
        <begin position="429"/>
        <end position="449"/>
    </location>
</feature>
<dbReference type="EMBL" id="LNZH02000157">
    <property type="protein sequence ID" value="OCB89376.1"/>
    <property type="molecule type" value="Genomic_DNA"/>
</dbReference>
<keyword evidence="4 8" id="KW-0812">Transmembrane</keyword>
<evidence type="ECO:0000256" key="1">
    <source>
        <dbReference type="ARBA" id="ARBA00004127"/>
    </source>
</evidence>
<dbReference type="Gene3D" id="1.20.1250.20">
    <property type="entry name" value="MFS general substrate transporter like domains"/>
    <property type="match status" value="1"/>
</dbReference>
<dbReference type="PANTHER" id="PTHR23514">
    <property type="entry name" value="BYPASS OF STOP CODON PROTEIN 6"/>
    <property type="match status" value="1"/>
</dbReference>
<dbReference type="GO" id="GO:0022857">
    <property type="term" value="F:transmembrane transporter activity"/>
    <property type="evidence" value="ECO:0007669"/>
    <property type="project" value="InterPro"/>
</dbReference>
<feature type="compositionally biased region" description="Basic and acidic residues" evidence="7">
    <location>
        <begin position="40"/>
        <end position="54"/>
    </location>
</feature>
<evidence type="ECO:0000256" key="2">
    <source>
        <dbReference type="ARBA" id="ARBA00008335"/>
    </source>
</evidence>
<dbReference type="GO" id="GO:0016020">
    <property type="term" value="C:membrane"/>
    <property type="evidence" value="ECO:0007669"/>
    <property type="project" value="TreeGrafter"/>
</dbReference>
<comment type="similarity">
    <text evidence="2">Belongs to the major facilitator superfamily.</text>
</comment>
<comment type="caution">
    <text evidence="9">The sequence shown here is derived from an EMBL/GenBank/DDBJ whole genome shotgun (WGS) entry which is preliminary data.</text>
</comment>
<feature type="transmembrane region" description="Helical" evidence="8">
    <location>
        <begin position="121"/>
        <end position="140"/>
    </location>
</feature>
<keyword evidence="6 8" id="KW-0472">Membrane</keyword>
<organism evidence="9 10">
    <name type="scientific">Sanghuangporus baumii</name>
    <name type="common">Phellinus baumii</name>
    <dbReference type="NCBI Taxonomy" id="108892"/>
    <lineage>
        <taxon>Eukaryota</taxon>
        <taxon>Fungi</taxon>
        <taxon>Dikarya</taxon>
        <taxon>Basidiomycota</taxon>
        <taxon>Agaricomycotina</taxon>
        <taxon>Agaricomycetes</taxon>
        <taxon>Hymenochaetales</taxon>
        <taxon>Hymenochaetaceae</taxon>
        <taxon>Sanghuangporus</taxon>
    </lineage>
</organism>
<dbReference type="PANTHER" id="PTHR23514:SF3">
    <property type="entry name" value="BYPASS OF STOP CODON PROTEIN 6"/>
    <property type="match status" value="1"/>
</dbReference>
<dbReference type="SUPFAM" id="SSF103473">
    <property type="entry name" value="MFS general substrate transporter"/>
    <property type="match status" value="1"/>
</dbReference>
<evidence type="ECO:0000256" key="5">
    <source>
        <dbReference type="ARBA" id="ARBA00022989"/>
    </source>
</evidence>
<evidence type="ECO:0000256" key="6">
    <source>
        <dbReference type="ARBA" id="ARBA00023136"/>
    </source>
</evidence>
<feature type="transmembrane region" description="Helical" evidence="8">
    <location>
        <begin position="217"/>
        <end position="237"/>
    </location>
</feature>
<feature type="transmembrane region" description="Helical" evidence="8">
    <location>
        <begin position="364"/>
        <end position="382"/>
    </location>
</feature>
<evidence type="ECO:0000256" key="7">
    <source>
        <dbReference type="SAM" id="MobiDB-lite"/>
    </source>
</evidence>
<feature type="transmembrane region" description="Helical" evidence="8">
    <location>
        <begin position="340"/>
        <end position="358"/>
    </location>
</feature>
<dbReference type="AlphaFoldDB" id="A0A9Q5I0N1"/>
<evidence type="ECO:0000313" key="9">
    <source>
        <dbReference type="EMBL" id="OCB89376.1"/>
    </source>
</evidence>